<dbReference type="PANTHER" id="PTHR10796:SF185">
    <property type="entry name" value="SSD DOMAIN-CONTAINING PROTEIN"/>
    <property type="match status" value="1"/>
</dbReference>
<reference evidence="11" key="1">
    <citation type="submission" date="2017-02" db="UniProtKB">
        <authorList>
            <consortium name="WormBaseParasite"/>
        </authorList>
    </citation>
    <scope>IDENTIFICATION</scope>
</reference>
<proteinExistence type="inferred from homology"/>
<keyword evidence="6" id="KW-0325">Glycoprotein</keyword>
<evidence type="ECO:0000313" key="10">
    <source>
        <dbReference type="Proteomes" id="UP000274131"/>
    </source>
</evidence>
<evidence type="ECO:0000256" key="1">
    <source>
        <dbReference type="ARBA" id="ARBA00004141"/>
    </source>
</evidence>
<comment type="subcellular location">
    <subcellularLocation>
        <location evidence="1">Membrane</location>
        <topology evidence="1">Multi-pass membrane protein</topology>
    </subcellularLocation>
</comment>
<protein>
    <submittedName>
        <fullName evidence="11">SSD domain-containing protein</fullName>
    </submittedName>
</protein>
<dbReference type="Gene3D" id="1.20.1640.10">
    <property type="entry name" value="Multidrug efflux transporter AcrB transmembrane domain"/>
    <property type="match status" value="2"/>
</dbReference>
<feature type="transmembrane region" description="Helical" evidence="7">
    <location>
        <begin position="261"/>
        <end position="285"/>
    </location>
</feature>
<gene>
    <name evidence="9" type="ORF">EVEC_LOCUS2607</name>
</gene>
<feature type="transmembrane region" description="Helical" evidence="7">
    <location>
        <begin position="412"/>
        <end position="434"/>
    </location>
</feature>
<sequence length="880" mass="100472">MHGKLVGIYPLYFLIGSLLFTAICSFGFLNLTINLNLYKLFVPEDAPVRREFERAKLYREMPSGVDSSLARPMHKRAVDSEIIRHDILRYYVVHKNYENLLKPEILTRLFNYSQEIFHVTTNYRGKTYSFDQFCSDDGSDGKCNNNLNIWLKHAGVLFSENGIKTNPNLQLSYPVMYLFNRPKDIGQVVYGVSVAGEKHEIVGAKVLTLHWSVHFPNTGEMNGAYHKFRDAVNDFWKSKTEECGINFIPHNDRAMDDEMRLIILTALPFAVPVSITLMVFVIMSNFSTKRVEYQFTSLFSATINFFFLSKPMEAYLAVVSVILSLICTFGIVFTFGMAFNPVSCTMPFLILAVGVDDAFLMLGAWRTTKRSLPPEERMALTMAEAGVSITVTSATNFGCFTLGYFLCATPAVASFCLLTAVGVIFDYLFQITFYSSIMIYGGRKEETGGLMGCCYRNKKVDDVSKSSNSISAEKSHGRYLTAVFSSFFRLLGEYYAPLILRDNVKIFSLFLFIAYFLLGVYGCSRIQVDISPKKYIRDNSPMQTFIHLADKFIWADNVMPTFYIMKPPDLRDPSARAQVNEIVYRLEHTKYSIGRVSTNFWMWEYQRFLNDYPGVDINRDFYKKEYLVDFLLQPDYAQYKEAVRIDHNTSNGEPCIIAFRFQTSYYGLDSWDKRQAELFYWRRLIAEYPEYDMFLADIFTPFLIDQRKSIAPSSMQSIGSAIAVMAIISTFFLPDMQSVFFMTWSLLSISMGVCAGLSLWGSDLDSVSTGCIVMAIGLAVDFSVHICYRYHRSEKRTAEEKVYDTLTVVAWPVLQAGLSTLIGLCTLPLIPAYLIRVFYQTVVLVNVIGLTHALLWLPQLISSLDSCDRVPLKLRYLNKQ</sequence>
<keyword evidence="4 7" id="KW-1133">Transmembrane helix</keyword>
<evidence type="ECO:0000313" key="11">
    <source>
        <dbReference type="WBParaSite" id="EVEC_0000289901-mRNA-1"/>
    </source>
</evidence>
<evidence type="ECO:0000256" key="4">
    <source>
        <dbReference type="ARBA" id="ARBA00022989"/>
    </source>
</evidence>
<dbReference type="EMBL" id="UXUI01007414">
    <property type="protein sequence ID" value="VDD87464.1"/>
    <property type="molecule type" value="Genomic_DNA"/>
</dbReference>
<feature type="transmembrane region" description="Helical" evidence="7">
    <location>
        <begin position="315"/>
        <end position="339"/>
    </location>
</feature>
<feature type="transmembrane region" description="Helical" evidence="7">
    <location>
        <begin position="767"/>
        <end position="788"/>
    </location>
</feature>
<dbReference type="PANTHER" id="PTHR10796">
    <property type="entry name" value="PATCHED-RELATED"/>
    <property type="match status" value="1"/>
</dbReference>
<dbReference type="GO" id="GO:0018996">
    <property type="term" value="P:molting cycle, collagen and cuticulin-based cuticle"/>
    <property type="evidence" value="ECO:0007669"/>
    <property type="project" value="TreeGrafter"/>
</dbReference>
<feature type="transmembrane region" description="Helical" evidence="7">
    <location>
        <begin position="506"/>
        <end position="524"/>
    </location>
</feature>
<dbReference type="GO" id="GO:0005886">
    <property type="term" value="C:plasma membrane"/>
    <property type="evidence" value="ECO:0007669"/>
    <property type="project" value="TreeGrafter"/>
</dbReference>
<evidence type="ECO:0000256" key="6">
    <source>
        <dbReference type="ARBA" id="ARBA00023180"/>
    </source>
</evidence>
<evidence type="ECO:0000256" key="3">
    <source>
        <dbReference type="ARBA" id="ARBA00022692"/>
    </source>
</evidence>
<feature type="transmembrane region" description="Helical" evidence="7">
    <location>
        <begin position="808"/>
        <end position="830"/>
    </location>
</feature>
<dbReference type="STRING" id="51028.A0A0N4UZ62"/>
<reference evidence="9 10" key="2">
    <citation type="submission" date="2018-10" db="EMBL/GenBank/DDBJ databases">
        <authorList>
            <consortium name="Pathogen Informatics"/>
        </authorList>
    </citation>
    <scope>NUCLEOTIDE SEQUENCE [LARGE SCALE GENOMIC DNA]</scope>
</reference>
<evidence type="ECO:0000256" key="2">
    <source>
        <dbReference type="ARBA" id="ARBA00005585"/>
    </source>
</evidence>
<dbReference type="Pfam" id="PF02460">
    <property type="entry name" value="Patched"/>
    <property type="match status" value="1"/>
</dbReference>
<dbReference type="InterPro" id="IPR051697">
    <property type="entry name" value="Patched_domain-protein"/>
</dbReference>
<evidence type="ECO:0000256" key="5">
    <source>
        <dbReference type="ARBA" id="ARBA00023136"/>
    </source>
</evidence>
<dbReference type="PROSITE" id="PS50156">
    <property type="entry name" value="SSD"/>
    <property type="match status" value="1"/>
</dbReference>
<dbReference type="InterPro" id="IPR003392">
    <property type="entry name" value="PTHD_SSD"/>
</dbReference>
<keyword evidence="10" id="KW-1185">Reference proteome</keyword>
<evidence type="ECO:0000259" key="8">
    <source>
        <dbReference type="PROSITE" id="PS50156"/>
    </source>
</evidence>
<name>A0A0N4UZ62_ENTVE</name>
<dbReference type="InterPro" id="IPR000731">
    <property type="entry name" value="SSD"/>
</dbReference>
<evidence type="ECO:0000256" key="7">
    <source>
        <dbReference type="SAM" id="Phobius"/>
    </source>
</evidence>
<comment type="similarity">
    <text evidence="2">Belongs to the patched family.</text>
</comment>
<feature type="transmembrane region" description="Helical" evidence="7">
    <location>
        <begin position="345"/>
        <end position="365"/>
    </location>
</feature>
<evidence type="ECO:0000313" key="9">
    <source>
        <dbReference type="EMBL" id="VDD87464.1"/>
    </source>
</evidence>
<organism evidence="11">
    <name type="scientific">Enterobius vermicularis</name>
    <name type="common">Human pinworm</name>
    <dbReference type="NCBI Taxonomy" id="51028"/>
    <lineage>
        <taxon>Eukaryota</taxon>
        <taxon>Metazoa</taxon>
        <taxon>Ecdysozoa</taxon>
        <taxon>Nematoda</taxon>
        <taxon>Chromadorea</taxon>
        <taxon>Rhabditida</taxon>
        <taxon>Spirurina</taxon>
        <taxon>Oxyuridomorpha</taxon>
        <taxon>Oxyuroidea</taxon>
        <taxon>Oxyuridae</taxon>
        <taxon>Enterobius</taxon>
    </lineage>
</organism>
<dbReference type="AlphaFoldDB" id="A0A0N4UZ62"/>
<keyword evidence="3 7" id="KW-0812">Transmembrane</keyword>
<keyword evidence="5 7" id="KW-0472">Membrane</keyword>
<dbReference type="OrthoDB" id="6510177at2759"/>
<accession>A0A0N4UZ62</accession>
<feature type="transmembrane region" description="Helical" evidence="7">
    <location>
        <begin position="385"/>
        <end position="406"/>
    </location>
</feature>
<dbReference type="GO" id="GO:0006897">
    <property type="term" value="P:endocytosis"/>
    <property type="evidence" value="ECO:0007669"/>
    <property type="project" value="TreeGrafter"/>
</dbReference>
<feature type="transmembrane region" description="Helical" evidence="7">
    <location>
        <begin position="739"/>
        <end position="760"/>
    </location>
</feature>
<feature type="transmembrane region" description="Helical" evidence="7">
    <location>
        <begin position="837"/>
        <end position="857"/>
    </location>
</feature>
<dbReference type="GO" id="GO:0030659">
    <property type="term" value="C:cytoplasmic vesicle membrane"/>
    <property type="evidence" value="ECO:0007669"/>
    <property type="project" value="TreeGrafter"/>
</dbReference>
<feature type="transmembrane region" description="Helical" evidence="7">
    <location>
        <begin position="715"/>
        <end position="733"/>
    </location>
</feature>
<feature type="transmembrane region" description="Helical" evidence="7">
    <location>
        <begin position="12"/>
        <end position="31"/>
    </location>
</feature>
<dbReference type="SUPFAM" id="SSF82866">
    <property type="entry name" value="Multidrug efflux transporter AcrB transmembrane domain"/>
    <property type="match status" value="2"/>
</dbReference>
<dbReference type="Proteomes" id="UP000274131">
    <property type="component" value="Unassembled WGS sequence"/>
</dbReference>
<dbReference type="WBParaSite" id="EVEC_0000289901-mRNA-1">
    <property type="protein sequence ID" value="EVEC_0000289901-mRNA-1"/>
    <property type="gene ID" value="EVEC_0000289901"/>
</dbReference>
<feature type="domain" description="SSD" evidence="8">
    <location>
        <begin position="269"/>
        <end position="440"/>
    </location>
</feature>